<protein>
    <submittedName>
        <fullName evidence="1">Uncharacterized protein</fullName>
    </submittedName>
</protein>
<dbReference type="Proteomes" id="UP000501063">
    <property type="component" value="Chromosome"/>
</dbReference>
<sequence length="172" mass="19905">MSYTQHEEDRRMFMSRWGFALRDKVAFLYCTDDHYHYLLSQADEGYQLGLTSLSERQEMVTRALGAYSWHVEHNITRETNWCMGCYYHVLVDGQVAGTLGVEGHYYDLKRNLLGNIQNGRPPTLHLWVSRFDQVLAGYVDGLRVMCDGNELFQLREIIPTDAGGKRWPYSGG</sequence>
<dbReference type="KEGG" id="pnt:G5B91_17450"/>
<reference evidence="1 2" key="1">
    <citation type="submission" date="2020-02" db="EMBL/GenBank/DDBJ databases">
        <title>Integrative conjugative elements (ICEs) and plasmids drive adaptation of Pseudomonas nitroreducens strain HBP1 to wastewater environment.</title>
        <authorList>
            <person name="Sentchilo V."/>
            <person name="Carraro N."/>
            <person name="Bertelli C."/>
            <person name="van der Meer J.R."/>
        </authorList>
    </citation>
    <scope>NUCLEOTIDE SEQUENCE [LARGE SCALE GENOMIC DNA]</scope>
    <source>
        <strain evidence="1 2">HBP1</strain>
    </source>
</reference>
<gene>
    <name evidence="1" type="ORF">G5B91_17450</name>
</gene>
<dbReference type="AlphaFoldDB" id="A0A6G6IYD9"/>
<dbReference type="RefSeq" id="WP_024767163.1">
    <property type="nucleotide sequence ID" value="NZ_CP049140.1"/>
</dbReference>
<evidence type="ECO:0000313" key="1">
    <source>
        <dbReference type="EMBL" id="QIE87963.1"/>
    </source>
</evidence>
<accession>A0A6G6IYD9</accession>
<name>A0A6G6IYD9_PSENT</name>
<evidence type="ECO:0000313" key="2">
    <source>
        <dbReference type="Proteomes" id="UP000501063"/>
    </source>
</evidence>
<dbReference type="EMBL" id="CP049140">
    <property type="protein sequence ID" value="QIE87963.1"/>
    <property type="molecule type" value="Genomic_DNA"/>
</dbReference>
<organism evidence="1 2">
    <name type="scientific">Pseudomonas nitroreducens</name>
    <dbReference type="NCBI Taxonomy" id="46680"/>
    <lineage>
        <taxon>Bacteria</taxon>
        <taxon>Pseudomonadati</taxon>
        <taxon>Pseudomonadota</taxon>
        <taxon>Gammaproteobacteria</taxon>
        <taxon>Pseudomonadales</taxon>
        <taxon>Pseudomonadaceae</taxon>
        <taxon>Pseudomonas</taxon>
    </lineage>
</organism>
<proteinExistence type="predicted"/>